<proteinExistence type="inferred from homology"/>
<dbReference type="EMBL" id="CAQJ01000031">
    <property type="protein sequence ID" value="CCQ90370.1"/>
    <property type="molecule type" value="Genomic_DNA"/>
</dbReference>
<dbReference type="GO" id="GO:0002130">
    <property type="term" value="P:wobble position ribose methylation"/>
    <property type="evidence" value="ECO:0007669"/>
    <property type="project" value="TreeGrafter"/>
</dbReference>
<dbReference type="InParanoid" id="M1ZAQ9"/>
<gene>
    <name evidence="9" type="primary">yibK</name>
    <name evidence="9" type="ORF">NITGR_280086</name>
</gene>
<protein>
    <recommendedName>
        <fullName evidence="6">Putative tRNA (cytidine(34)-2'-O)-methyltransferase</fullName>
        <ecNumber evidence="6">2.1.1.207</ecNumber>
    </recommendedName>
    <alternativeName>
        <fullName evidence="6">tRNA (cytidine/uridine-2'-O-)-methyltransferase</fullName>
    </alternativeName>
</protein>
<dbReference type="AlphaFoldDB" id="M1ZAQ9"/>
<comment type="similarity">
    <text evidence="6">Belongs to the class IV-like SAM-binding methyltransferase superfamily. RNA methyltransferase TrmH family. TrmL subfamily.</text>
</comment>
<dbReference type="HOGENOM" id="CLU_110125_0_0_0"/>
<evidence type="ECO:0000256" key="4">
    <source>
        <dbReference type="ARBA" id="ARBA00022691"/>
    </source>
</evidence>
<dbReference type="InterPro" id="IPR029026">
    <property type="entry name" value="tRNA_m1G_MTases_N"/>
</dbReference>
<dbReference type="InterPro" id="IPR016914">
    <property type="entry name" value="TrmL"/>
</dbReference>
<dbReference type="GO" id="GO:0141098">
    <property type="term" value="F:tRNA (cytidine(34)-2'-O)-methyltransferase activity"/>
    <property type="evidence" value="ECO:0007669"/>
    <property type="project" value="RHEA"/>
</dbReference>
<evidence type="ECO:0000256" key="2">
    <source>
        <dbReference type="ARBA" id="ARBA00022603"/>
    </source>
</evidence>
<keyword evidence="3 6" id="KW-0808">Transferase</keyword>
<feature type="binding site" evidence="6 7">
    <location>
        <position position="125"/>
    </location>
    <ligand>
        <name>S-adenosyl-L-methionine</name>
        <dbReference type="ChEBI" id="CHEBI:59789"/>
    </ligand>
</feature>
<dbReference type="PANTHER" id="PTHR42971">
    <property type="entry name" value="TRNA (CYTIDINE(34)-2'-O)-METHYLTRANSFERASE"/>
    <property type="match status" value="1"/>
</dbReference>
<name>M1ZAQ9_NITG3</name>
<accession>M1ZAQ9</accession>
<feature type="binding site" evidence="6 7">
    <location>
        <position position="134"/>
    </location>
    <ligand>
        <name>S-adenosyl-L-methionine</name>
        <dbReference type="ChEBI" id="CHEBI:59789"/>
    </ligand>
</feature>
<evidence type="ECO:0000256" key="6">
    <source>
        <dbReference type="HAMAP-Rule" id="MF_01885"/>
    </source>
</evidence>
<feature type="domain" description="tRNA/rRNA methyltransferase SpoU type" evidence="8">
    <location>
        <begin position="5"/>
        <end position="146"/>
    </location>
</feature>
<comment type="caution">
    <text evidence="6">Lacks conserved residue(s) required for the propagation of feature annotation.</text>
</comment>
<dbReference type="PIRSF" id="PIRSF029256">
    <property type="entry name" value="SpoU_TrmH_prd"/>
    <property type="match status" value="1"/>
</dbReference>
<dbReference type="GO" id="GO:0005737">
    <property type="term" value="C:cytoplasm"/>
    <property type="evidence" value="ECO:0007669"/>
    <property type="project" value="UniProtKB-SubCell"/>
</dbReference>
<evidence type="ECO:0000256" key="3">
    <source>
        <dbReference type="ARBA" id="ARBA00022679"/>
    </source>
</evidence>
<dbReference type="PANTHER" id="PTHR42971:SF1">
    <property type="entry name" value="TRNA (CYTIDINE(34)-2'-O)-METHYLTRANSFERASE"/>
    <property type="match status" value="1"/>
</dbReference>
<dbReference type="CDD" id="cd18094">
    <property type="entry name" value="SpoU-like_TrmL"/>
    <property type="match status" value="1"/>
</dbReference>
<dbReference type="Gene3D" id="3.40.1280.10">
    <property type="match status" value="1"/>
</dbReference>
<dbReference type="GO" id="GO:0003723">
    <property type="term" value="F:RNA binding"/>
    <property type="evidence" value="ECO:0007669"/>
    <property type="project" value="InterPro"/>
</dbReference>
<evidence type="ECO:0000256" key="5">
    <source>
        <dbReference type="ARBA" id="ARBA00022694"/>
    </source>
</evidence>
<dbReference type="FunFam" id="3.40.1280.10:FF:000002">
    <property type="entry name" value="Peptidylprolyl isomerase"/>
    <property type="match status" value="1"/>
</dbReference>
<dbReference type="FunCoup" id="M1ZAQ9">
    <property type="interactions" value="224"/>
</dbReference>
<evidence type="ECO:0000259" key="8">
    <source>
        <dbReference type="Pfam" id="PF00588"/>
    </source>
</evidence>
<dbReference type="EC" id="2.1.1.207" evidence="6"/>
<dbReference type="STRING" id="1266370.NITGR_280086"/>
<reference evidence="9 10" key="1">
    <citation type="journal article" date="2013" name="Front. Microbiol.">
        <title>The genome of Nitrospina gracilis illuminates the metabolism and evolution of the major marine nitrite oxidizer.</title>
        <authorList>
            <person name="Luecker S."/>
            <person name="Nowka B."/>
            <person name="Rattei T."/>
            <person name="Spieck E."/>
            <person name="and Daims H."/>
        </authorList>
    </citation>
    <scope>NUCLEOTIDE SEQUENCE [LARGE SCALE GENOMIC DNA]</scope>
    <source>
        <strain evidence="9 10">3/211</strain>
    </source>
</reference>
<organism evidence="9 10">
    <name type="scientific">Nitrospina gracilis (strain 3/211)</name>
    <dbReference type="NCBI Taxonomy" id="1266370"/>
    <lineage>
        <taxon>Bacteria</taxon>
        <taxon>Pseudomonadati</taxon>
        <taxon>Nitrospinota/Tectimicrobiota group</taxon>
        <taxon>Nitrospinota</taxon>
        <taxon>Nitrospinia</taxon>
        <taxon>Nitrospinales</taxon>
        <taxon>Nitrospinaceae</taxon>
        <taxon>Nitrospina</taxon>
    </lineage>
</organism>
<dbReference type="Pfam" id="PF00588">
    <property type="entry name" value="SpoU_methylase"/>
    <property type="match status" value="1"/>
</dbReference>
<dbReference type="InterPro" id="IPR029028">
    <property type="entry name" value="Alpha/beta_knot_MTases"/>
</dbReference>
<dbReference type="HAMAP" id="MF_01885">
    <property type="entry name" value="tRNA_methyltr_TrmL"/>
    <property type="match status" value="1"/>
</dbReference>
<comment type="catalytic activity">
    <reaction evidence="6">
        <text>cytidine(34) in tRNA + S-adenosyl-L-methionine = 2'-O-methylcytidine(34) in tRNA + S-adenosyl-L-homocysteine + H(+)</text>
        <dbReference type="Rhea" id="RHEA:43084"/>
        <dbReference type="Rhea" id="RHEA-COMP:10331"/>
        <dbReference type="Rhea" id="RHEA-COMP:10332"/>
        <dbReference type="ChEBI" id="CHEBI:15378"/>
        <dbReference type="ChEBI" id="CHEBI:57856"/>
        <dbReference type="ChEBI" id="CHEBI:59789"/>
        <dbReference type="ChEBI" id="CHEBI:74495"/>
        <dbReference type="ChEBI" id="CHEBI:82748"/>
        <dbReference type="EC" id="2.1.1.207"/>
    </reaction>
</comment>
<keyword evidence="2 6" id="KW-0489">Methyltransferase</keyword>
<dbReference type="RefSeq" id="WP_005007769.1">
    <property type="nucleotide sequence ID" value="NZ_HG422173.1"/>
</dbReference>
<comment type="subcellular location">
    <subcellularLocation>
        <location evidence="6">Cytoplasm</location>
    </subcellularLocation>
</comment>
<dbReference type="GO" id="GO:0141102">
    <property type="term" value="F:tRNA (5-carboxymethylaminomethyluridine(34)-2'-O)-methyltransferase activity"/>
    <property type="evidence" value="ECO:0007669"/>
    <property type="project" value="RHEA"/>
</dbReference>
<keyword evidence="5 6" id="KW-0819">tRNA processing</keyword>
<dbReference type="GO" id="GO:0042802">
    <property type="term" value="F:identical protein binding"/>
    <property type="evidence" value="ECO:0007669"/>
    <property type="project" value="UniProtKB-ARBA"/>
</dbReference>
<keyword evidence="10" id="KW-1185">Reference proteome</keyword>
<comment type="caution">
    <text evidence="9">The sequence shown here is derived from an EMBL/GenBank/DDBJ whole genome shotgun (WGS) entry which is preliminary data.</text>
</comment>
<sequence length="154" mass="17454">MPHNLNVVLLEPEIPSNTGSIGRLCLATQSTLHLVEPLGFEITDSRLKRAGLDYWQHLDVVRHADWNAFLQTLPPDAPCIFFSKKAKKLYSEHRYQPGSYLIFGKETLGLPEELINAHPETAVRVPQYDDRVRSLNLSNVVSIAVYEALRQLGY</sequence>
<dbReference type="SUPFAM" id="SSF75217">
    <property type="entry name" value="alpha/beta knot"/>
    <property type="match status" value="1"/>
</dbReference>
<comment type="function">
    <text evidence="6">Could methylate the ribose at the nucleotide 34 wobble position in tRNA.</text>
</comment>
<keyword evidence="4 6" id="KW-0949">S-adenosyl-L-methionine</keyword>
<dbReference type="InterPro" id="IPR001537">
    <property type="entry name" value="SpoU_MeTrfase"/>
</dbReference>
<comment type="catalytic activity">
    <reaction evidence="6">
        <text>5-carboxymethylaminomethyluridine(34) in tRNA(Leu) + S-adenosyl-L-methionine = 5-carboxymethylaminomethyl-2'-O-methyluridine(34) in tRNA(Leu) + S-adenosyl-L-homocysteine + H(+)</text>
        <dbReference type="Rhea" id="RHEA:43088"/>
        <dbReference type="Rhea" id="RHEA-COMP:10333"/>
        <dbReference type="Rhea" id="RHEA-COMP:10334"/>
        <dbReference type="ChEBI" id="CHEBI:15378"/>
        <dbReference type="ChEBI" id="CHEBI:57856"/>
        <dbReference type="ChEBI" id="CHEBI:59789"/>
        <dbReference type="ChEBI" id="CHEBI:74508"/>
        <dbReference type="ChEBI" id="CHEBI:74511"/>
        <dbReference type="EC" id="2.1.1.207"/>
    </reaction>
</comment>
<evidence type="ECO:0000313" key="10">
    <source>
        <dbReference type="Proteomes" id="UP000011704"/>
    </source>
</evidence>
<feature type="binding site" evidence="6 7">
    <location>
        <position position="104"/>
    </location>
    <ligand>
        <name>S-adenosyl-L-methionine</name>
        <dbReference type="ChEBI" id="CHEBI:59789"/>
    </ligand>
</feature>
<keyword evidence="1 6" id="KW-0963">Cytoplasm</keyword>
<dbReference type="Proteomes" id="UP000011704">
    <property type="component" value="Unassembled WGS sequence"/>
</dbReference>
<evidence type="ECO:0000256" key="7">
    <source>
        <dbReference type="PIRSR" id="PIRSR029256-1"/>
    </source>
</evidence>
<evidence type="ECO:0000256" key="1">
    <source>
        <dbReference type="ARBA" id="ARBA00022490"/>
    </source>
</evidence>
<dbReference type="OrthoDB" id="9789043at2"/>
<evidence type="ECO:0000313" key="9">
    <source>
        <dbReference type="EMBL" id="CCQ90370.1"/>
    </source>
</evidence>